<name>A0ABZ1FBZ0_9ACTN</name>
<dbReference type="PANTHER" id="PTHR40469">
    <property type="entry name" value="SECRETED GLYCOSYL HYDROLASE"/>
    <property type="match status" value="1"/>
</dbReference>
<dbReference type="Pfam" id="PF06439">
    <property type="entry name" value="3keto-disac_hyd"/>
    <property type="match status" value="1"/>
</dbReference>
<feature type="domain" description="3-keto-alpha-glucoside-1,2-lyase/3-keto-2-hydroxy-glucal hydratase" evidence="3">
    <location>
        <begin position="262"/>
        <end position="438"/>
    </location>
</feature>
<feature type="chain" id="PRO_5045898959" evidence="1">
    <location>
        <begin position="29"/>
        <end position="455"/>
    </location>
</feature>
<evidence type="ECO:0000259" key="2">
    <source>
        <dbReference type="Pfam" id="PF06283"/>
    </source>
</evidence>
<sequence>MHPSARRLGLTAATAAALLATTALPGAAAPARHHDSGRVLVFSKTAGFRHDSIPDGIAALRELGNAGSLTVDATESADAFTPGNLARYDAVVFLSTTGDVLDDTQQKAFEGYVADGGGYLGIHAAADTEYDWPFYGGLVGAYFQSHPAIQPATVRVEDRSNPATAHLPDAWERTDEWYNYRTNPRAQAHVLATLDETTYTGGTMKGDHPIAWCQSYGGGRAFYTGGGHTKESYADPAFRAHLLGGLQYAAGKATADCRPRTGYRPIFNGRTLDGWKQAGPGGFTVENGTLTSEGGMGLLWYQAKELGSYSLKLDWKMRGDDNSGVFVGFPASDDPWSAVDKGYEIQIDATDTPDRTTGAVYSFQSADLEARDRALRPPGQWNTYEIRVQGERLRVYLNGVEINDFTNKDPERSLADGYLGLQNHGADDHVAFRNIRIKELAAPAGGAAERNRGTK</sequence>
<feature type="signal peptide" evidence="1">
    <location>
        <begin position="1"/>
        <end position="28"/>
    </location>
</feature>
<dbReference type="PROSITE" id="PS51318">
    <property type="entry name" value="TAT"/>
    <property type="match status" value="1"/>
</dbReference>
<evidence type="ECO:0000313" key="4">
    <source>
        <dbReference type="EMBL" id="WSB67888.1"/>
    </source>
</evidence>
<dbReference type="Proteomes" id="UP001344251">
    <property type="component" value="Chromosome"/>
</dbReference>
<dbReference type="Pfam" id="PF06283">
    <property type="entry name" value="ThuA"/>
    <property type="match status" value="1"/>
</dbReference>
<evidence type="ECO:0000256" key="1">
    <source>
        <dbReference type="SAM" id="SignalP"/>
    </source>
</evidence>
<dbReference type="RefSeq" id="WP_326617252.1">
    <property type="nucleotide sequence ID" value="NZ_CP109106.1"/>
</dbReference>
<dbReference type="InterPro" id="IPR029010">
    <property type="entry name" value="ThuA-like"/>
</dbReference>
<feature type="domain" description="ThuA-like" evidence="2">
    <location>
        <begin position="38"/>
        <end position="249"/>
    </location>
</feature>
<protein>
    <submittedName>
        <fullName evidence="4">ThuA domain-containing protein</fullName>
    </submittedName>
</protein>
<reference evidence="4 5" key="1">
    <citation type="submission" date="2022-10" db="EMBL/GenBank/DDBJ databases">
        <title>The complete genomes of actinobacterial strains from the NBC collection.</title>
        <authorList>
            <person name="Joergensen T.S."/>
            <person name="Alvarez Arevalo M."/>
            <person name="Sterndorff E.B."/>
            <person name="Faurdal D."/>
            <person name="Vuksanovic O."/>
            <person name="Mourched A.-S."/>
            <person name="Charusanti P."/>
            <person name="Shaw S."/>
            <person name="Blin K."/>
            <person name="Weber T."/>
        </authorList>
    </citation>
    <scope>NUCLEOTIDE SEQUENCE [LARGE SCALE GENOMIC DNA]</scope>
    <source>
        <strain evidence="4 5">NBC 01774</strain>
    </source>
</reference>
<keyword evidence="1" id="KW-0732">Signal</keyword>
<organism evidence="4 5">
    <name type="scientific">Streptomyces decoyicus</name>
    <dbReference type="NCBI Taxonomy" id="249567"/>
    <lineage>
        <taxon>Bacteria</taxon>
        <taxon>Bacillati</taxon>
        <taxon>Actinomycetota</taxon>
        <taxon>Actinomycetes</taxon>
        <taxon>Kitasatosporales</taxon>
        <taxon>Streptomycetaceae</taxon>
        <taxon>Streptomyces</taxon>
    </lineage>
</organism>
<dbReference type="InterPro" id="IPR010496">
    <property type="entry name" value="AL/BT2_dom"/>
</dbReference>
<dbReference type="InterPro" id="IPR006311">
    <property type="entry name" value="TAT_signal"/>
</dbReference>
<dbReference type="PANTHER" id="PTHR40469:SF2">
    <property type="entry name" value="GALACTOSE-BINDING DOMAIN-LIKE SUPERFAMILY PROTEIN"/>
    <property type="match status" value="1"/>
</dbReference>
<dbReference type="Gene3D" id="3.40.50.880">
    <property type="match status" value="1"/>
</dbReference>
<gene>
    <name evidence="4" type="ORF">OG863_07900</name>
</gene>
<dbReference type="Gene3D" id="2.60.120.560">
    <property type="entry name" value="Exo-inulinase, domain 1"/>
    <property type="match status" value="1"/>
</dbReference>
<proteinExistence type="predicted"/>
<evidence type="ECO:0000259" key="3">
    <source>
        <dbReference type="Pfam" id="PF06439"/>
    </source>
</evidence>
<accession>A0ABZ1FBZ0</accession>
<dbReference type="EMBL" id="CP109106">
    <property type="protein sequence ID" value="WSB67888.1"/>
    <property type="molecule type" value="Genomic_DNA"/>
</dbReference>
<evidence type="ECO:0000313" key="5">
    <source>
        <dbReference type="Proteomes" id="UP001344251"/>
    </source>
</evidence>
<keyword evidence="5" id="KW-1185">Reference proteome</keyword>
<dbReference type="InterPro" id="IPR029062">
    <property type="entry name" value="Class_I_gatase-like"/>
</dbReference>
<dbReference type="SUPFAM" id="SSF52317">
    <property type="entry name" value="Class I glutamine amidotransferase-like"/>
    <property type="match status" value="1"/>
</dbReference>